<evidence type="ECO:0000256" key="1">
    <source>
        <dbReference type="SAM" id="Coils"/>
    </source>
</evidence>
<dbReference type="EMBL" id="JARJCN010000020">
    <property type="protein sequence ID" value="KAJ7091477.1"/>
    <property type="molecule type" value="Genomic_DNA"/>
</dbReference>
<keyword evidence="1" id="KW-0175">Coiled coil</keyword>
<comment type="caution">
    <text evidence="3">The sequence shown here is derived from an EMBL/GenBank/DDBJ whole genome shotgun (WGS) entry which is preliminary data.</text>
</comment>
<feature type="coiled-coil region" evidence="1">
    <location>
        <begin position="10"/>
        <end position="73"/>
    </location>
</feature>
<dbReference type="Proteomes" id="UP001222325">
    <property type="component" value="Unassembled WGS sequence"/>
</dbReference>
<evidence type="ECO:0000313" key="3">
    <source>
        <dbReference type="EMBL" id="KAJ7091477.1"/>
    </source>
</evidence>
<accession>A0AAD6XQ91</accession>
<sequence length="286" mass="31859">MDGNSKLVSARNAQRKLEQVAAAQKAADARAMEALLAAIADFKERIVPVFAAVKSQETQLEGLDELKAQAERATRLGGEVTILRAEGVTLRQEIRDAKAQRDAAVEREEQKTAQILVLQRKLDAAEGEARTEIRRLKGFLERNADDRTALRSKIHVLQQEKDVLGRQVEDLTAENRAVRARASDYSDDLEIEEEVFASEYSQSSPVSSHPTLTHRSSVPQTPNPPVPAFDFEGMPRPGFGSDWQLNRGTKRKEREIPPGFPIALDRGRTTIAVQLGPKHSRRVKVR</sequence>
<proteinExistence type="predicted"/>
<feature type="region of interest" description="Disordered" evidence="2">
    <location>
        <begin position="241"/>
        <end position="260"/>
    </location>
</feature>
<feature type="region of interest" description="Disordered" evidence="2">
    <location>
        <begin position="197"/>
        <end position="222"/>
    </location>
</feature>
<organism evidence="3 4">
    <name type="scientific">Mycena belliarum</name>
    <dbReference type="NCBI Taxonomy" id="1033014"/>
    <lineage>
        <taxon>Eukaryota</taxon>
        <taxon>Fungi</taxon>
        <taxon>Dikarya</taxon>
        <taxon>Basidiomycota</taxon>
        <taxon>Agaricomycotina</taxon>
        <taxon>Agaricomycetes</taxon>
        <taxon>Agaricomycetidae</taxon>
        <taxon>Agaricales</taxon>
        <taxon>Marasmiineae</taxon>
        <taxon>Mycenaceae</taxon>
        <taxon>Mycena</taxon>
    </lineage>
</organism>
<protein>
    <submittedName>
        <fullName evidence="3">Uncharacterized protein</fullName>
    </submittedName>
</protein>
<dbReference type="AlphaFoldDB" id="A0AAD6XQ91"/>
<keyword evidence="4" id="KW-1185">Reference proteome</keyword>
<evidence type="ECO:0000313" key="4">
    <source>
        <dbReference type="Proteomes" id="UP001222325"/>
    </source>
</evidence>
<evidence type="ECO:0000256" key="2">
    <source>
        <dbReference type="SAM" id="MobiDB-lite"/>
    </source>
</evidence>
<feature type="compositionally biased region" description="Polar residues" evidence="2">
    <location>
        <begin position="199"/>
        <end position="220"/>
    </location>
</feature>
<gene>
    <name evidence="3" type="ORF">B0H15DRAFT_238666</name>
</gene>
<reference evidence="3" key="1">
    <citation type="submission" date="2023-03" db="EMBL/GenBank/DDBJ databases">
        <title>Massive genome expansion in bonnet fungi (Mycena s.s.) driven by repeated elements and novel gene families across ecological guilds.</title>
        <authorList>
            <consortium name="Lawrence Berkeley National Laboratory"/>
            <person name="Harder C.B."/>
            <person name="Miyauchi S."/>
            <person name="Viragh M."/>
            <person name="Kuo A."/>
            <person name="Thoen E."/>
            <person name="Andreopoulos B."/>
            <person name="Lu D."/>
            <person name="Skrede I."/>
            <person name="Drula E."/>
            <person name="Henrissat B."/>
            <person name="Morin E."/>
            <person name="Kohler A."/>
            <person name="Barry K."/>
            <person name="LaButti K."/>
            <person name="Morin E."/>
            <person name="Salamov A."/>
            <person name="Lipzen A."/>
            <person name="Mereny Z."/>
            <person name="Hegedus B."/>
            <person name="Baldrian P."/>
            <person name="Stursova M."/>
            <person name="Weitz H."/>
            <person name="Taylor A."/>
            <person name="Grigoriev I.V."/>
            <person name="Nagy L.G."/>
            <person name="Martin F."/>
            <person name="Kauserud H."/>
        </authorList>
    </citation>
    <scope>NUCLEOTIDE SEQUENCE</scope>
    <source>
        <strain evidence="3">CBHHK173m</strain>
    </source>
</reference>
<feature type="coiled-coil region" evidence="1">
    <location>
        <begin position="154"/>
        <end position="188"/>
    </location>
</feature>
<name>A0AAD6XQ91_9AGAR</name>